<feature type="region of interest" description="Disordered" evidence="1">
    <location>
        <begin position="543"/>
        <end position="611"/>
    </location>
</feature>
<feature type="compositionally biased region" description="Low complexity" evidence="1">
    <location>
        <begin position="233"/>
        <end position="272"/>
    </location>
</feature>
<dbReference type="OrthoDB" id="2536795at2759"/>
<dbReference type="GO" id="GO:0007623">
    <property type="term" value="P:circadian rhythm"/>
    <property type="evidence" value="ECO:0007669"/>
    <property type="project" value="InterPro"/>
</dbReference>
<evidence type="ECO:0008006" key="4">
    <source>
        <dbReference type="Google" id="ProtNLM"/>
    </source>
</evidence>
<gene>
    <name evidence="2" type="ORF">THARTR1_00539</name>
</gene>
<feature type="compositionally biased region" description="Basic and acidic residues" evidence="1">
    <location>
        <begin position="113"/>
        <end position="124"/>
    </location>
</feature>
<sequence length="1018" mass="111090">MQPAEDRPREPPLSSTGHPLPRRSSPEHSITLRHHQIARDASLKASRGSVPPNQTDQDAPSPRRASSGESHETGQSDANKWFNQSNQNPTATFDSNAMDVLMRDTVDPPFFQKESDSSNEDKPYQFEPAVPRLQSKARSSSADDYRSVIDDLTVEIQKLKEELKRYRQHGPDMLRKDKLFEIKIHGLPRRKKRELEATLRDFTATLGDSPDTSSSQRNNKKSSRHATRDRMYSGSGSKSQSKHASSSSGSHTRPVDSAYASMSTGAGSSGTSLHRPQGGSRFKTNEQKVENYLREIPEGLYPRFVAMTEKEKKKLVVRRLEQIFTGKIGGKHVRRSQPLRPPPIIPPPAQAISGNPSPQRSSLVQQPKPGLTANPSVNSNAVPEPMREARILPQEHQSGHTGKKSRSQDMGSASNSNEDQTESGGNGNSSGNGNGNGSGTNTSPPMPPPPEQRPTRPLDLDPDRVQIPSENMEYIRHLGLVPPELLSTPPERPNDEVHPDEEGWVYLNLLCNMAQLHIMNVTPDFVRNAVVDLSAKFQLSPDGRKIRWRGGTDGTKFSSDSSGDHSQRSPETDDTDTKAEHHKRQKTGHSTGESGSSGNNLSKFGPQVSTSSESFHYKPLFLHQQSPNEQSSMEDGTLSSFGPIEESNADSRWGRSGSGASNRRKRRRDGAIIYYSGAPFCTDLSGDPGDISPTTYMLSSGREQLDPQVHFVRPIPYRSGSGSSMTRRPLSDVNLDLGSVPKLDVNDGVNVPELVTDSGDESSDLSMEFPWSDAQQILEVHPLEPCGLGGVLPEDHFMVVVTTRRSKVDAYAGQKSGGQPKLSEETTDNIINRLATMSTSSPRLSVRRLPKTDDLSKIKIEYLSGRIKRLNPVPLPPPAIFFPPFSAGSWSEDEFGSDGDDEFNSSEGLMSRRANPHESDDYPDGVDLSSGDEDGEEPDDDIDMSRNEGRESSSDDISQPGLGRVPLGSRGSTEAVPGTIRGRSKSASAEAVLRAGGSSAATAGGVESDYSSSSKKSD</sequence>
<feature type="region of interest" description="Disordered" evidence="1">
    <location>
        <begin position="891"/>
        <end position="1018"/>
    </location>
</feature>
<comment type="caution">
    <text evidence="2">The sequence shown here is derived from an EMBL/GenBank/DDBJ whole genome shotgun (WGS) entry which is preliminary data.</text>
</comment>
<dbReference type="EMBL" id="MTYI01000004">
    <property type="protein sequence ID" value="PNP60515.1"/>
    <property type="molecule type" value="Genomic_DNA"/>
</dbReference>
<dbReference type="InterPro" id="IPR018554">
    <property type="entry name" value="FRQ"/>
</dbReference>
<evidence type="ECO:0000313" key="2">
    <source>
        <dbReference type="EMBL" id="PNP60515.1"/>
    </source>
</evidence>
<dbReference type="AlphaFoldDB" id="A0A2K0URV4"/>
<dbReference type="GO" id="GO:0006355">
    <property type="term" value="P:regulation of DNA-templated transcription"/>
    <property type="evidence" value="ECO:0007669"/>
    <property type="project" value="InterPro"/>
</dbReference>
<feature type="compositionally biased region" description="Basic and acidic residues" evidence="1">
    <location>
        <begin position="1"/>
        <end position="10"/>
    </location>
</feature>
<feature type="compositionally biased region" description="Polar residues" evidence="1">
    <location>
        <begin position="408"/>
        <end position="418"/>
    </location>
</feature>
<feature type="compositionally biased region" description="Polar residues" evidence="1">
    <location>
        <begin position="75"/>
        <end position="95"/>
    </location>
</feature>
<feature type="region of interest" description="Disordered" evidence="1">
    <location>
        <begin position="326"/>
        <end position="464"/>
    </location>
</feature>
<proteinExistence type="predicted"/>
<feature type="compositionally biased region" description="Polar residues" evidence="1">
    <location>
        <begin position="626"/>
        <end position="640"/>
    </location>
</feature>
<organism evidence="2 3">
    <name type="scientific">Trichoderma harzianum</name>
    <name type="common">Hypocrea lixii</name>
    <dbReference type="NCBI Taxonomy" id="5544"/>
    <lineage>
        <taxon>Eukaryota</taxon>
        <taxon>Fungi</taxon>
        <taxon>Dikarya</taxon>
        <taxon>Ascomycota</taxon>
        <taxon>Pezizomycotina</taxon>
        <taxon>Sordariomycetes</taxon>
        <taxon>Hypocreomycetidae</taxon>
        <taxon>Hypocreales</taxon>
        <taxon>Hypocreaceae</taxon>
        <taxon>Trichoderma</taxon>
    </lineage>
</organism>
<reference evidence="2 3" key="1">
    <citation type="submission" date="2017-02" db="EMBL/GenBank/DDBJ databases">
        <title>Genomes of Trichoderma spp. with biocontrol activity.</title>
        <authorList>
            <person name="Gardiner D."/>
            <person name="Kazan K."/>
            <person name="Vos C."/>
            <person name="Harvey P."/>
        </authorList>
    </citation>
    <scope>NUCLEOTIDE SEQUENCE [LARGE SCALE GENOMIC DNA]</scope>
    <source>
        <strain evidence="2 3">Tr1</strain>
    </source>
</reference>
<accession>A0A2K0URV4</accession>
<protein>
    <recommendedName>
        <fullName evidence="4">Frequency clock protein</fullName>
    </recommendedName>
</protein>
<feature type="region of interest" description="Disordered" evidence="1">
    <location>
        <begin position="626"/>
        <end position="665"/>
    </location>
</feature>
<feature type="region of interest" description="Disordered" evidence="1">
    <location>
        <begin position="202"/>
        <end position="288"/>
    </location>
</feature>
<feature type="compositionally biased region" description="Pro residues" evidence="1">
    <location>
        <begin position="339"/>
        <end position="349"/>
    </location>
</feature>
<dbReference type="GO" id="GO:0005634">
    <property type="term" value="C:nucleus"/>
    <property type="evidence" value="ECO:0007669"/>
    <property type="project" value="InterPro"/>
</dbReference>
<feature type="compositionally biased region" description="Polar residues" evidence="1">
    <location>
        <begin position="599"/>
        <end position="611"/>
    </location>
</feature>
<feature type="compositionally biased region" description="Basic and acidic residues" evidence="1">
    <location>
        <begin position="943"/>
        <end position="953"/>
    </location>
</feature>
<dbReference type="GO" id="GO:0005737">
    <property type="term" value="C:cytoplasm"/>
    <property type="evidence" value="ECO:0007669"/>
    <property type="project" value="InterPro"/>
</dbReference>
<dbReference type="Pfam" id="PF09421">
    <property type="entry name" value="FRQ"/>
    <property type="match status" value="1"/>
</dbReference>
<name>A0A2K0URV4_TRIHA</name>
<feature type="compositionally biased region" description="Acidic residues" evidence="1">
    <location>
        <begin position="930"/>
        <end position="942"/>
    </location>
</feature>
<evidence type="ECO:0000313" key="3">
    <source>
        <dbReference type="Proteomes" id="UP000236290"/>
    </source>
</evidence>
<feature type="compositionally biased region" description="Gly residues" evidence="1">
    <location>
        <begin position="424"/>
        <end position="438"/>
    </location>
</feature>
<feature type="compositionally biased region" description="Basic and acidic residues" evidence="1">
    <location>
        <begin position="453"/>
        <end position="464"/>
    </location>
</feature>
<feature type="compositionally biased region" description="Polar residues" evidence="1">
    <location>
        <begin position="352"/>
        <end position="365"/>
    </location>
</feature>
<feature type="compositionally biased region" description="Basic and acidic residues" evidence="1">
    <location>
        <begin position="562"/>
        <end position="579"/>
    </location>
</feature>
<feature type="compositionally biased region" description="Low complexity" evidence="1">
    <location>
        <begin position="995"/>
        <end position="1018"/>
    </location>
</feature>
<feature type="region of interest" description="Disordered" evidence="1">
    <location>
        <begin position="1"/>
        <end position="144"/>
    </location>
</feature>
<dbReference type="Proteomes" id="UP000236290">
    <property type="component" value="Unassembled WGS sequence"/>
</dbReference>
<evidence type="ECO:0000256" key="1">
    <source>
        <dbReference type="SAM" id="MobiDB-lite"/>
    </source>
</evidence>
<feature type="compositionally biased region" description="Low complexity" evidence="1">
    <location>
        <begin position="588"/>
        <end position="598"/>
    </location>
</feature>
<feature type="compositionally biased region" description="Acidic residues" evidence="1">
    <location>
        <begin position="891"/>
        <end position="904"/>
    </location>
</feature>